<evidence type="ECO:0000256" key="4">
    <source>
        <dbReference type="ARBA" id="ARBA00023136"/>
    </source>
</evidence>
<feature type="transmembrane region" description="Helical" evidence="6">
    <location>
        <begin position="89"/>
        <end position="107"/>
    </location>
</feature>
<dbReference type="RefSeq" id="XP_001319121.1">
    <property type="nucleotide sequence ID" value="XM_001319086.1"/>
</dbReference>
<keyword evidence="9" id="KW-1185">Reference proteome</keyword>
<protein>
    <recommendedName>
        <fullName evidence="7">RETREG1-3/ARL6IP-like N-terminal reticulon-homology domain-containing protein</fullName>
    </recommendedName>
</protein>
<gene>
    <name evidence="8" type="ORF">TVAG_056920</name>
</gene>
<dbReference type="Proteomes" id="UP000001542">
    <property type="component" value="Unassembled WGS sequence"/>
</dbReference>
<keyword evidence="3 6" id="KW-1133">Transmembrane helix</keyword>
<feature type="region of interest" description="Disordered" evidence="5">
    <location>
        <begin position="1"/>
        <end position="34"/>
    </location>
</feature>
<dbReference type="OrthoDB" id="10648041at2759"/>
<name>A2EKA0_TRIV3</name>
<evidence type="ECO:0000256" key="5">
    <source>
        <dbReference type="SAM" id="MobiDB-lite"/>
    </source>
</evidence>
<organism evidence="8 9">
    <name type="scientific">Trichomonas vaginalis (strain ATCC PRA-98 / G3)</name>
    <dbReference type="NCBI Taxonomy" id="412133"/>
    <lineage>
        <taxon>Eukaryota</taxon>
        <taxon>Metamonada</taxon>
        <taxon>Parabasalia</taxon>
        <taxon>Trichomonadida</taxon>
        <taxon>Trichomonadidae</taxon>
        <taxon>Trichomonas</taxon>
    </lineage>
</organism>
<dbReference type="InParanoid" id="A2EKA0"/>
<evidence type="ECO:0000313" key="9">
    <source>
        <dbReference type="Proteomes" id="UP000001542"/>
    </source>
</evidence>
<feature type="domain" description="RETREG1-3/ARL6IP-like N-terminal reticulon-homology" evidence="7">
    <location>
        <begin position="77"/>
        <end position="237"/>
    </location>
</feature>
<evidence type="ECO:0000313" key="8">
    <source>
        <dbReference type="EMBL" id="EAY06898.1"/>
    </source>
</evidence>
<dbReference type="VEuPathDB" id="TrichDB:TVAG_056920"/>
<keyword evidence="2 6" id="KW-0812">Transmembrane</keyword>
<dbReference type="GO" id="GO:0016020">
    <property type="term" value="C:membrane"/>
    <property type="evidence" value="ECO:0007669"/>
    <property type="project" value="UniProtKB-SubCell"/>
</dbReference>
<feature type="compositionally biased region" description="Basic and acidic residues" evidence="5">
    <location>
        <begin position="12"/>
        <end position="34"/>
    </location>
</feature>
<evidence type="ECO:0000259" key="7">
    <source>
        <dbReference type="Pfam" id="PF24456"/>
    </source>
</evidence>
<feature type="transmembrane region" description="Helical" evidence="6">
    <location>
        <begin position="113"/>
        <end position="135"/>
    </location>
</feature>
<evidence type="ECO:0000256" key="3">
    <source>
        <dbReference type="ARBA" id="ARBA00022989"/>
    </source>
</evidence>
<accession>A2EKA0</accession>
<evidence type="ECO:0000256" key="6">
    <source>
        <dbReference type="SAM" id="Phobius"/>
    </source>
</evidence>
<dbReference type="InterPro" id="IPR057282">
    <property type="entry name" value="RETREG1-3-like_RHD"/>
</dbReference>
<dbReference type="VEuPathDB" id="TrichDB:TVAGG3_0772890"/>
<dbReference type="EMBL" id="DS113412">
    <property type="protein sequence ID" value="EAY06898.1"/>
    <property type="molecule type" value="Genomic_DNA"/>
</dbReference>
<sequence>MTDAQPEQVPQEEGKVEVAAEPTPEPKAEEPKAEEAGEACPISCSACKRGDGPFGLTCPCKHPEIFENFFNSHPVAFRRVQEVIFLKRPIVLGVTFVVMNLLFFIWRKMNLNFYAAVAIATLLYAVYNAFIANFVPKVLEMAFGANVEPGTPEQANHIRDAKEAAQFFAKYLRFMPVVLGVIEKLYKDQTLVGRLIWCSFLVGIFILSLFISVFWILVIVANIALLCPPVLTHEKVQARLNKK</sequence>
<dbReference type="GO" id="GO:0005783">
    <property type="term" value="C:endoplasmic reticulum"/>
    <property type="evidence" value="ECO:0007669"/>
    <property type="project" value="UniProtKB-ARBA"/>
</dbReference>
<comment type="subcellular location">
    <subcellularLocation>
        <location evidence="1">Membrane</location>
        <topology evidence="1">Multi-pass membrane protein</topology>
    </subcellularLocation>
</comment>
<dbReference type="Pfam" id="PF24456">
    <property type="entry name" value="RHD_RETREG1-3"/>
    <property type="match status" value="1"/>
</dbReference>
<dbReference type="AlphaFoldDB" id="A2EKA0"/>
<feature type="transmembrane region" description="Helical" evidence="6">
    <location>
        <begin position="195"/>
        <end position="225"/>
    </location>
</feature>
<evidence type="ECO:0000256" key="2">
    <source>
        <dbReference type="ARBA" id="ARBA00022692"/>
    </source>
</evidence>
<evidence type="ECO:0000256" key="1">
    <source>
        <dbReference type="ARBA" id="ARBA00004141"/>
    </source>
</evidence>
<dbReference type="KEGG" id="tva:4764781"/>
<keyword evidence="4 6" id="KW-0472">Membrane</keyword>
<reference evidence="8" key="2">
    <citation type="journal article" date="2007" name="Science">
        <title>Draft genome sequence of the sexually transmitted pathogen Trichomonas vaginalis.</title>
        <authorList>
            <person name="Carlton J.M."/>
            <person name="Hirt R.P."/>
            <person name="Silva J.C."/>
            <person name="Delcher A.L."/>
            <person name="Schatz M."/>
            <person name="Zhao Q."/>
            <person name="Wortman J.R."/>
            <person name="Bidwell S.L."/>
            <person name="Alsmark U.C.M."/>
            <person name="Besteiro S."/>
            <person name="Sicheritz-Ponten T."/>
            <person name="Noel C.J."/>
            <person name="Dacks J.B."/>
            <person name="Foster P.G."/>
            <person name="Simillion C."/>
            <person name="Van de Peer Y."/>
            <person name="Miranda-Saavedra D."/>
            <person name="Barton G.J."/>
            <person name="Westrop G.D."/>
            <person name="Mueller S."/>
            <person name="Dessi D."/>
            <person name="Fiori P.L."/>
            <person name="Ren Q."/>
            <person name="Paulsen I."/>
            <person name="Zhang H."/>
            <person name="Bastida-Corcuera F.D."/>
            <person name="Simoes-Barbosa A."/>
            <person name="Brown M.T."/>
            <person name="Hayes R.D."/>
            <person name="Mukherjee M."/>
            <person name="Okumura C.Y."/>
            <person name="Schneider R."/>
            <person name="Smith A.J."/>
            <person name="Vanacova S."/>
            <person name="Villalvazo M."/>
            <person name="Haas B.J."/>
            <person name="Pertea M."/>
            <person name="Feldblyum T.V."/>
            <person name="Utterback T.R."/>
            <person name="Shu C.L."/>
            <person name="Osoegawa K."/>
            <person name="de Jong P.J."/>
            <person name="Hrdy I."/>
            <person name="Horvathova L."/>
            <person name="Zubacova Z."/>
            <person name="Dolezal P."/>
            <person name="Malik S.B."/>
            <person name="Logsdon J.M. Jr."/>
            <person name="Henze K."/>
            <person name="Gupta A."/>
            <person name="Wang C.C."/>
            <person name="Dunne R.L."/>
            <person name="Upcroft J.A."/>
            <person name="Upcroft P."/>
            <person name="White O."/>
            <person name="Salzberg S.L."/>
            <person name="Tang P."/>
            <person name="Chiu C.-H."/>
            <person name="Lee Y.-S."/>
            <person name="Embley T.M."/>
            <person name="Coombs G.H."/>
            <person name="Mottram J.C."/>
            <person name="Tachezy J."/>
            <person name="Fraser-Liggett C.M."/>
            <person name="Johnson P.J."/>
        </authorList>
    </citation>
    <scope>NUCLEOTIDE SEQUENCE [LARGE SCALE GENOMIC DNA]</scope>
    <source>
        <strain evidence="8">G3</strain>
    </source>
</reference>
<proteinExistence type="predicted"/>
<reference evidence="8" key="1">
    <citation type="submission" date="2006-10" db="EMBL/GenBank/DDBJ databases">
        <authorList>
            <person name="Amadeo P."/>
            <person name="Zhao Q."/>
            <person name="Wortman J."/>
            <person name="Fraser-Liggett C."/>
            <person name="Carlton J."/>
        </authorList>
    </citation>
    <scope>NUCLEOTIDE SEQUENCE</scope>
    <source>
        <strain evidence="8">G3</strain>
    </source>
</reference>